<reference evidence="2 3" key="1">
    <citation type="submission" date="2023-09" db="EMBL/GenBank/DDBJ databases">
        <title>Nesidiocoris tenuis whole genome shotgun sequence.</title>
        <authorList>
            <person name="Shibata T."/>
            <person name="Shimoda M."/>
            <person name="Kobayashi T."/>
            <person name="Uehara T."/>
        </authorList>
    </citation>
    <scope>NUCLEOTIDE SEQUENCE [LARGE SCALE GENOMIC DNA]</scope>
    <source>
        <strain evidence="2 3">Japan</strain>
    </source>
</reference>
<evidence type="ECO:0000313" key="3">
    <source>
        <dbReference type="Proteomes" id="UP001307889"/>
    </source>
</evidence>
<dbReference type="Proteomes" id="UP001307889">
    <property type="component" value="Chromosome 13"/>
</dbReference>
<name>A0ABN7BCE2_9HEMI</name>
<evidence type="ECO:0000256" key="1">
    <source>
        <dbReference type="SAM" id="MobiDB-lite"/>
    </source>
</evidence>
<evidence type="ECO:0000313" key="2">
    <source>
        <dbReference type="EMBL" id="BET02044.1"/>
    </source>
</evidence>
<accession>A0ABN7BCE2</accession>
<protein>
    <submittedName>
        <fullName evidence="2">Uncharacterized protein</fullName>
    </submittedName>
</protein>
<sequence length="82" mass="9698">MEEGRQVKAKEEDKRHHLLLRLWTYRPHQLPHRRATANDDQRFNEQQEEGTRFGGSGTRQCYAAIHREAGTVFGFVNFLFIL</sequence>
<organism evidence="2 3">
    <name type="scientific">Nesidiocoris tenuis</name>
    <dbReference type="NCBI Taxonomy" id="355587"/>
    <lineage>
        <taxon>Eukaryota</taxon>
        <taxon>Metazoa</taxon>
        <taxon>Ecdysozoa</taxon>
        <taxon>Arthropoda</taxon>
        <taxon>Hexapoda</taxon>
        <taxon>Insecta</taxon>
        <taxon>Pterygota</taxon>
        <taxon>Neoptera</taxon>
        <taxon>Paraneoptera</taxon>
        <taxon>Hemiptera</taxon>
        <taxon>Heteroptera</taxon>
        <taxon>Panheteroptera</taxon>
        <taxon>Cimicomorpha</taxon>
        <taxon>Miridae</taxon>
        <taxon>Dicyphina</taxon>
        <taxon>Nesidiocoris</taxon>
    </lineage>
</organism>
<gene>
    <name evidence="2" type="ORF">NTJ_14862</name>
</gene>
<feature type="compositionally biased region" description="Basic and acidic residues" evidence="1">
    <location>
        <begin position="36"/>
        <end position="51"/>
    </location>
</feature>
<keyword evidence="3" id="KW-1185">Reference proteome</keyword>
<feature type="region of interest" description="Disordered" evidence="1">
    <location>
        <begin position="33"/>
        <end position="56"/>
    </location>
</feature>
<proteinExistence type="predicted"/>
<dbReference type="EMBL" id="AP028921">
    <property type="protein sequence ID" value="BET02044.1"/>
    <property type="molecule type" value="Genomic_DNA"/>
</dbReference>